<dbReference type="RefSeq" id="WP_157904922.1">
    <property type="nucleotide sequence ID" value="NZ_JAAGNC010000095.1"/>
</dbReference>
<name>A0ABX0BYU0_9PSEU</name>
<keyword evidence="1" id="KW-1133">Transmembrane helix</keyword>
<proteinExistence type="predicted"/>
<gene>
    <name evidence="2" type="ORF">G3I59_20865</name>
</gene>
<keyword evidence="3" id="KW-1185">Reference proteome</keyword>
<comment type="caution">
    <text evidence="2">The sequence shown here is derived from an EMBL/GenBank/DDBJ whole genome shotgun (WGS) entry which is preliminary data.</text>
</comment>
<keyword evidence="1" id="KW-0812">Transmembrane</keyword>
<evidence type="ECO:0000313" key="2">
    <source>
        <dbReference type="EMBL" id="NEC57986.1"/>
    </source>
</evidence>
<feature type="transmembrane region" description="Helical" evidence="1">
    <location>
        <begin position="12"/>
        <end position="36"/>
    </location>
</feature>
<accession>A0ABX0BYU0</accession>
<organism evidence="2 3">
    <name type="scientific">Amycolatopsis rubida</name>
    <dbReference type="NCBI Taxonomy" id="112413"/>
    <lineage>
        <taxon>Bacteria</taxon>
        <taxon>Bacillati</taxon>
        <taxon>Actinomycetota</taxon>
        <taxon>Actinomycetes</taxon>
        <taxon>Pseudonocardiales</taxon>
        <taxon>Pseudonocardiaceae</taxon>
        <taxon>Amycolatopsis</taxon>
    </lineage>
</organism>
<dbReference type="Proteomes" id="UP000470404">
    <property type="component" value="Unassembled WGS sequence"/>
</dbReference>
<protein>
    <submittedName>
        <fullName evidence="2">Uncharacterized protein</fullName>
    </submittedName>
</protein>
<dbReference type="EMBL" id="JAAGNC010000095">
    <property type="protein sequence ID" value="NEC57986.1"/>
    <property type="molecule type" value="Genomic_DNA"/>
</dbReference>
<sequence length="48" mass="4575">MSTGLGVAFPSAVLAGTAAALAGYAAYVLAIFLPAYAKASGVVSARTG</sequence>
<keyword evidence="1" id="KW-0472">Membrane</keyword>
<evidence type="ECO:0000313" key="3">
    <source>
        <dbReference type="Proteomes" id="UP000470404"/>
    </source>
</evidence>
<evidence type="ECO:0000256" key="1">
    <source>
        <dbReference type="SAM" id="Phobius"/>
    </source>
</evidence>
<reference evidence="2 3" key="1">
    <citation type="submission" date="2020-01" db="EMBL/GenBank/DDBJ databases">
        <title>Insect and environment-associated Actinomycetes.</title>
        <authorList>
            <person name="Currrie C."/>
            <person name="Chevrette M."/>
            <person name="Carlson C."/>
            <person name="Stubbendieck R."/>
            <person name="Wendt-Pienkowski E."/>
        </authorList>
    </citation>
    <scope>NUCLEOTIDE SEQUENCE [LARGE SCALE GENOMIC DNA]</scope>
    <source>
        <strain evidence="2 3">SID8386</strain>
    </source>
</reference>